<keyword evidence="3" id="KW-1185">Reference proteome</keyword>
<feature type="chain" id="PRO_5046317984" description="DUF5723 domain-containing protein" evidence="1">
    <location>
        <begin position="21"/>
        <end position="383"/>
    </location>
</feature>
<dbReference type="EMBL" id="JBEOKT010000025">
    <property type="protein sequence ID" value="MER2999497.1"/>
    <property type="molecule type" value="Genomic_DNA"/>
</dbReference>
<sequence length="383" mass="40231">MKKLLVGLVLSGLMTPVAIAQELDHRPAQLSVVPGIGTNGIKSGNYYNTFSFNLLGGYNGGVQGLELGGILNMDKEFSKGVQMAGVANLVGGESAGVQMAGVVNVNAGGSSAVQMAGVANINKGWSSSSQFSGVLNVAGANGKGVQFSGVANVVNGSMHGFQAAGVINVAGEVKGSQLSGVINQAKAISGTQVGVLNIAGNSKAAQIGVINIADSANTTIGLINIVRKNGYYRGEIWAGETLYANAAFKMGTKNFYSLIAAGWQQKDSHYHLAYGFGIGSEFITRERSALNLDLIAYHLSKDELWTDESANNLYQTRLIWARSIAGNKSVLVGATFNVLHSEHAPVGADDEIGMDIAPWSTYNEVSHNRRIAMWPGLNIGFRF</sequence>
<evidence type="ECO:0000256" key="1">
    <source>
        <dbReference type="SAM" id="SignalP"/>
    </source>
</evidence>
<dbReference type="Proteomes" id="UP001476807">
    <property type="component" value="Unassembled WGS sequence"/>
</dbReference>
<organism evidence="2 3">
    <name type="scientific">Pontibacter populi</name>
    <dbReference type="NCBI Taxonomy" id="890055"/>
    <lineage>
        <taxon>Bacteria</taxon>
        <taxon>Pseudomonadati</taxon>
        <taxon>Bacteroidota</taxon>
        <taxon>Cytophagia</taxon>
        <taxon>Cytophagales</taxon>
        <taxon>Hymenobacteraceae</taxon>
        <taxon>Pontibacter</taxon>
    </lineage>
</organism>
<proteinExistence type="predicted"/>
<accession>A0ABV1RZE4</accession>
<keyword evidence="1" id="KW-0732">Signal</keyword>
<evidence type="ECO:0000313" key="3">
    <source>
        <dbReference type="Proteomes" id="UP001476807"/>
    </source>
</evidence>
<reference evidence="2 3" key="1">
    <citation type="submission" date="2024-06" db="EMBL/GenBank/DDBJ databases">
        <title>Pontibacter populi HYL7-15.</title>
        <authorList>
            <person name="Kim M.K."/>
        </authorList>
    </citation>
    <scope>NUCLEOTIDE SEQUENCE [LARGE SCALE GENOMIC DNA]</scope>
    <source>
        <strain evidence="2 3">HYL7-15</strain>
    </source>
</reference>
<gene>
    <name evidence="2" type="ORF">ABS362_18240</name>
</gene>
<name>A0ABV1RZE4_9BACT</name>
<evidence type="ECO:0000313" key="2">
    <source>
        <dbReference type="EMBL" id="MER2999497.1"/>
    </source>
</evidence>
<dbReference type="RefSeq" id="WP_350414329.1">
    <property type="nucleotide sequence ID" value="NZ_JBEOKT010000025.1"/>
</dbReference>
<feature type="signal peptide" evidence="1">
    <location>
        <begin position="1"/>
        <end position="20"/>
    </location>
</feature>
<evidence type="ECO:0008006" key="4">
    <source>
        <dbReference type="Google" id="ProtNLM"/>
    </source>
</evidence>
<protein>
    <recommendedName>
        <fullName evidence="4">DUF5723 domain-containing protein</fullName>
    </recommendedName>
</protein>
<comment type="caution">
    <text evidence="2">The sequence shown here is derived from an EMBL/GenBank/DDBJ whole genome shotgun (WGS) entry which is preliminary data.</text>
</comment>